<evidence type="ECO:0000256" key="1">
    <source>
        <dbReference type="ARBA" id="ARBA00004429"/>
    </source>
</evidence>
<gene>
    <name evidence="7" type="ORF">S03H2_26107</name>
</gene>
<dbReference type="InterPro" id="IPR004670">
    <property type="entry name" value="NhaA"/>
</dbReference>
<dbReference type="InterPro" id="IPR023171">
    <property type="entry name" value="Na/H_antiporter_dom_sf"/>
</dbReference>
<organism evidence="7">
    <name type="scientific">marine sediment metagenome</name>
    <dbReference type="NCBI Taxonomy" id="412755"/>
    <lineage>
        <taxon>unclassified sequences</taxon>
        <taxon>metagenomes</taxon>
        <taxon>ecological metagenomes</taxon>
    </lineage>
</organism>
<dbReference type="PANTHER" id="PTHR30341">
    <property type="entry name" value="SODIUM ION/PROTON ANTIPORTER NHAA-RELATED"/>
    <property type="match status" value="1"/>
</dbReference>
<keyword evidence="3 6" id="KW-0812">Transmembrane</keyword>
<comment type="caution">
    <text evidence="7">The sequence shown here is derived from an EMBL/GenBank/DDBJ whole genome shotgun (WGS) entry which is preliminary data.</text>
</comment>
<keyword evidence="5 6" id="KW-0472">Membrane</keyword>
<feature type="non-terminal residue" evidence="7">
    <location>
        <position position="126"/>
    </location>
</feature>
<feature type="transmembrane region" description="Helical" evidence="6">
    <location>
        <begin position="12"/>
        <end position="31"/>
    </location>
</feature>
<evidence type="ECO:0000256" key="2">
    <source>
        <dbReference type="ARBA" id="ARBA00022475"/>
    </source>
</evidence>
<evidence type="ECO:0000256" key="5">
    <source>
        <dbReference type="ARBA" id="ARBA00023136"/>
    </source>
</evidence>
<accession>X1G302</accession>
<evidence type="ECO:0008006" key="8">
    <source>
        <dbReference type="Google" id="ProtNLM"/>
    </source>
</evidence>
<keyword evidence="4 6" id="KW-1133">Transmembrane helix</keyword>
<proteinExistence type="predicted"/>
<evidence type="ECO:0000256" key="4">
    <source>
        <dbReference type="ARBA" id="ARBA00022989"/>
    </source>
</evidence>
<dbReference type="GO" id="GO:0006885">
    <property type="term" value="P:regulation of pH"/>
    <property type="evidence" value="ECO:0007669"/>
    <property type="project" value="InterPro"/>
</dbReference>
<dbReference type="PANTHER" id="PTHR30341:SF0">
    <property type="entry name" value="NA(+)_H(+) ANTIPORTER NHAA"/>
    <property type="match status" value="1"/>
</dbReference>
<name>X1G302_9ZZZZ</name>
<dbReference type="EMBL" id="BARU01015001">
    <property type="protein sequence ID" value="GAH39175.1"/>
    <property type="molecule type" value="Genomic_DNA"/>
</dbReference>
<evidence type="ECO:0000256" key="6">
    <source>
        <dbReference type="SAM" id="Phobius"/>
    </source>
</evidence>
<feature type="transmembrane region" description="Helical" evidence="6">
    <location>
        <begin position="96"/>
        <end position="124"/>
    </location>
</feature>
<dbReference type="AlphaFoldDB" id="X1G302"/>
<dbReference type="GO" id="GO:0015385">
    <property type="term" value="F:sodium:proton antiporter activity"/>
    <property type="evidence" value="ECO:0007669"/>
    <property type="project" value="TreeGrafter"/>
</dbReference>
<keyword evidence="2" id="KW-1003">Cell membrane</keyword>
<protein>
    <recommendedName>
        <fullName evidence="8">Na+/H+ antiporter NhaA</fullName>
    </recommendedName>
</protein>
<reference evidence="7" key="1">
    <citation type="journal article" date="2014" name="Front. Microbiol.">
        <title>High frequency of phylogenetically diverse reductive dehalogenase-homologous genes in deep subseafloor sedimentary metagenomes.</title>
        <authorList>
            <person name="Kawai M."/>
            <person name="Futagami T."/>
            <person name="Toyoda A."/>
            <person name="Takaki Y."/>
            <person name="Nishi S."/>
            <person name="Hori S."/>
            <person name="Arai W."/>
            <person name="Tsubouchi T."/>
            <person name="Morono Y."/>
            <person name="Uchiyama I."/>
            <person name="Ito T."/>
            <person name="Fujiyama A."/>
            <person name="Inagaki F."/>
            <person name="Takami H."/>
        </authorList>
    </citation>
    <scope>NUCLEOTIDE SEQUENCE</scope>
    <source>
        <strain evidence="7">Expedition CK06-06</strain>
    </source>
</reference>
<evidence type="ECO:0000256" key="3">
    <source>
        <dbReference type="ARBA" id="ARBA00022692"/>
    </source>
</evidence>
<evidence type="ECO:0000313" key="7">
    <source>
        <dbReference type="EMBL" id="GAH39175.1"/>
    </source>
</evidence>
<sequence>LIINAGGSGEQGWGIPMATDIAFTLGVLALLGSRAPLSIKIFFTALAIADDLGAILVLAIFYSSDIHWISLLIAAVILVGLILLNRARIYSPLPYAVLGIGLWLAFLESGIHPTIAGVLLAATIPT</sequence>
<dbReference type="Gene3D" id="1.20.1530.10">
    <property type="entry name" value="Na+/H+ antiporter like domain"/>
    <property type="match status" value="1"/>
</dbReference>
<feature type="non-terminal residue" evidence="7">
    <location>
        <position position="1"/>
    </location>
</feature>
<comment type="subcellular location">
    <subcellularLocation>
        <location evidence="1">Cell inner membrane</location>
        <topology evidence="1">Multi-pass membrane protein</topology>
    </subcellularLocation>
</comment>
<feature type="transmembrane region" description="Helical" evidence="6">
    <location>
        <begin position="43"/>
        <end position="62"/>
    </location>
</feature>
<dbReference type="Pfam" id="PF06965">
    <property type="entry name" value="Na_H_antiport_1"/>
    <property type="match status" value="1"/>
</dbReference>
<dbReference type="GO" id="GO:0005886">
    <property type="term" value="C:plasma membrane"/>
    <property type="evidence" value="ECO:0007669"/>
    <property type="project" value="UniProtKB-SubCell"/>
</dbReference>
<feature type="transmembrane region" description="Helical" evidence="6">
    <location>
        <begin position="68"/>
        <end position="84"/>
    </location>
</feature>